<dbReference type="GO" id="GO:0003677">
    <property type="term" value="F:DNA binding"/>
    <property type="evidence" value="ECO:0007669"/>
    <property type="project" value="TreeGrafter"/>
</dbReference>
<comment type="cofactor">
    <cofactor evidence="3">
        <name>FAD</name>
        <dbReference type="ChEBI" id="CHEBI:57692"/>
    </cofactor>
    <text evidence="3">Binds 1 FAD per subunit.</text>
</comment>
<dbReference type="EMBL" id="FXTN01000001">
    <property type="protein sequence ID" value="SMO33249.1"/>
    <property type="molecule type" value="Genomic_DNA"/>
</dbReference>
<reference evidence="5 6" key="1">
    <citation type="submission" date="2017-05" db="EMBL/GenBank/DDBJ databases">
        <authorList>
            <person name="Varghese N."/>
            <person name="Submissions S."/>
        </authorList>
    </citation>
    <scope>NUCLEOTIDE SEQUENCE [LARGE SCALE GENOMIC DNA]</scope>
    <source>
        <strain evidence="5 6">DSM 19036</strain>
    </source>
</reference>
<keyword evidence="5" id="KW-0456">Lyase</keyword>
<evidence type="ECO:0000256" key="2">
    <source>
        <dbReference type="ARBA" id="ARBA00022827"/>
    </source>
</evidence>
<proteinExistence type="predicted"/>
<dbReference type="GO" id="GO:0003904">
    <property type="term" value="F:deoxyribodipyrimidine photo-lyase activity"/>
    <property type="evidence" value="ECO:0007669"/>
    <property type="project" value="TreeGrafter"/>
</dbReference>
<dbReference type="AlphaFoldDB" id="A0A521AEN7"/>
<keyword evidence="1 3" id="KW-0285">Flavoprotein</keyword>
<evidence type="ECO:0000259" key="4">
    <source>
        <dbReference type="Pfam" id="PF03441"/>
    </source>
</evidence>
<gene>
    <name evidence="5" type="ORF">SAMN06265348_101111</name>
</gene>
<protein>
    <submittedName>
        <fullName evidence="5">FAD binding domain of DNA photolyase</fullName>
    </submittedName>
</protein>
<evidence type="ECO:0000313" key="5">
    <source>
        <dbReference type="EMBL" id="SMO33249.1"/>
    </source>
</evidence>
<dbReference type="Proteomes" id="UP000320300">
    <property type="component" value="Unassembled WGS sequence"/>
</dbReference>
<dbReference type="Gene3D" id="1.10.579.10">
    <property type="entry name" value="DNA Cyclobutane Dipyrimidine Photolyase, subunit A, domain 3"/>
    <property type="match status" value="1"/>
</dbReference>
<dbReference type="PANTHER" id="PTHR11455:SF2">
    <property type="entry name" value="BLUE-LIGHT PHOTORECEPTOR PHR2"/>
    <property type="match status" value="1"/>
</dbReference>
<dbReference type="InterPro" id="IPR002081">
    <property type="entry name" value="Cryptochrome/DNA_photolyase_1"/>
</dbReference>
<dbReference type="SUPFAM" id="SSF48173">
    <property type="entry name" value="Cryptochrome/photolyase FAD-binding domain"/>
    <property type="match status" value="1"/>
</dbReference>
<dbReference type="PANTHER" id="PTHR11455">
    <property type="entry name" value="CRYPTOCHROME"/>
    <property type="match status" value="1"/>
</dbReference>
<name>A0A521AEN7_9SPHI</name>
<accession>A0A521AEN7</accession>
<organism evidence="5 6">
    <name type="scientific">Pedobacter westerhofensis</name>
    <dbReference type="NCBI Taxonomy" id="425512"/>
    <lineage>
        <taxon>Bacteria</taxon>
        <taxon>Pseudomonadati</taxon>
        <taxon>Bacteroidota</taxon>
        <taxon>Sphingobacteriia</taxon>
        <taxon>Sphingobacteriales</taxon>
        <taxon>Sphingobacteriaceae</taxon>
        <taxon>Pedobacter</taxon>
    </lineage>
</organism>
<evidence type="ECO:0000313" key="6">
    <source>
        <dbReference type="Proteomes" id="UP000320300"/>
    </source>
</evidence>
<keyword evidence="2 3" id="KW-0274">FAD</keyword>
<dbReference type="Pfam" id="PF03441">
    <property type="entry name" value="FAD_binding_7"/>
    <property type="match status" value="1"/>
</dbReference>
<keyword evidence="6" id="KW-1185">Reference proteome</keyword>
<dbReference type="InterPro" id="IPR036134">
    <property type="entry name" value="Crypto/Photolyase_FAD-like_sf"/>
</dbReference>
<dbReference type="InterPro" id="IPR005101">
    <property type="entry name" value="Cryptochr/Photolyase_FAD-bd"/>
</dbReference>
<feature type="domain" description="Cryptochrome/DNA photolyase FAD-binding" evidence="4">
    <location>
        <begin position="1"/>
        <end position="93"/>
    </location>
</feature>
<dbReference type="GO" id="GO:0000719">
    <property type="term" value="P:photoreactive repair"/>
    <property type="evidence" value="ECO:0007669"/>
    <property type="project" value="TreeGrafter"/>
</dbReference>
<evidence type="ECO:0000256" key="1">
    <source>
        <dbReference type="ARBA" id="ARBA00022630"/>
    </source>
</evidence>
<sequence length="116" mass="13888">MSNRGRVNCASYLVYDLKIDWTWGAAYFESKLIDYDLSSNWMNWHMQAFEIWYTNPVHQSNKYKAQDFIRKWVPELSGTNDIEALIPWEFDVPEYVKPIEIYSKWGRAVNLIKKVD</sequence>
<feature type="binding site" evidence="3">
    <location>
        <begin position="34"/>
        <end position="36"/>
    </location>
    <ligand>
        <name>FAD</name>
        <dbReference type="ChEBI" id="CHEBI:57692"/>
    </ligand>
</feature>
<evidence type="ECO:0000256" key="3">
    <source>
        <dbReference type="PIRSR" id="PIRSR602081-1"/>
    </source>
</evidence>
<dbReference type="GO" id="GO:0071949">
    <property type="term" value="F:FAD binding"/>
    <property type="evidence" value="ECO:0007669"/>
    <property type="project" value="TreeGrafter"/>
</dbReference>